<gene>
    <name evidence="7" type="ORF">NFG57_19700</name>
</gene>
<organism evidence="7">
    <name type="scientific">Halomonas sp. H10-59</name>
    <dbReference type="NCBI Taxonomy" id="2950874"/>
    <lineage>
        <taxon>Bacteria</taxon>
        <taxon>Pseudomonadati</taxon>
        <taxon>Pseudomonadota</taxon>
        <taxon>Gammaproteobacteria</taxon>
        <taxon>Oceanospirillales</taxon>
        <taxon>Halomonadaceae</taxon>
        <taxon>Halomonas</taxon>
    </lineage>
</organism>
<evidence type="ECO:0000256" key="1">
    <source>
        <dbReference type="ARBA" id="ARBA00004236"/>
    </source>
</evidence>
<dbReference type="SMART" id="SM00900">
    <property type="entry name" value="FMN_bind"/>
    <property type="match status" value="1"/>
</dbReference>
<feature type="transmembrane region" description="Helical" evidence="5">
    <location>
        <begin position="452"/>
        <end position="482"/>
    </location>
</feature>
<evidence type="ECO:0000256" key="5">
    <source>
        <dbReference type="SAM" id="Phobius"/>
    </source>
</evidence>
<dbReference type="Pfam" id="PF04205">
    <property type="entry name" value="FMN_bind"/>
    <property type="match status" value="1"/>
</dbReference>
<feature type="transmembrane region" description="Helical" evidence="5">
    <location>
        <begin position="604"/>
        <end position="623"/>
    </location>
</feature>
<dbReference type="SUPFAM" id="SSF54862">
    <property type="entry name" value="4Fe-4S ferredoxins"/>
    <property type="match status" value="1"/>
</dbReference>
<evidence type="ECO:0000256" key="3">
    <source>
        <dbReference type="ARBA" id="ARBA00023136"/>
    </source>
</evidence>
<keyword evidence="5" id="KW-0812">Transmembrane</keyword>
<dbReference type="PANTHER" id="PTHR30224">
    <property type="entry name" value="ELECTRON TRANSPORT PROTEIN"/>
    <property type="match status" value="1"/>
</dbReference>
<dbReference type="EMBL" id="CP098828">
    <property type="protein sequence ID" value="XBO74999.1"/>
    <property type="molecule type" value="Genomic_DNA"/>
</dbReference>
<dbReference type="GO" id="GO:0003677">
    <property type="term" value="F:DNA binding"/>
    <property type="evidence" value="ECO:0007669"/>
    <property type="project" value="InterPro"/>
</dbReference>
<protein>
    <submittedName>
        <fullName evidence="7">NosR/NirI family protein</fullName>
    </submittedName>
</protein>
<evidence type="ECO:0000313" key="7">
    <source>
        <dbReference type="EMBL" id="XBO74999.1"/>
    </source>
</evidence>
<keyword evidence="2" id="KW-1003">Cell membrane</keyword>
<evidence type="ECO:0000259" key="6">
    <source>
        <dbReference type="SMART" id="SM00900"/>
    </source>
</evidence>
<comment type="subcellular location">
    <subcellularLocation>
        <location evidence="1">Cell membrane</location>
    </subcellularLocation>
</comment>
<dbReference type="GO" id="GO:0010181">
    <property type="term" value="F:FMN binding"/>
    <property type="evidence" value="ECO:0007669"/>
    <property type="project" value="InterPro"/>
</dbReference>
<feature type="compositionally biased region" description="Basic and acidic residues" evidence="4">
    <location>
        <begin position="728"/>
        <end position="739"/>
    </location>
</feature>
<feature type="transmembrane region" description="Helical" evidence="5">
    <location>
        <begin position="494"/>
        <end position="518"/>
    </location>
</feature>
<feature type="transmembrane region" description="Helical" evidence="5">
    <location>
        <begin position="419"/>
        <end position="440"/>
    </location>
</feature>
<dbReference type="GO" id="GO:0005886">
    <property type="term" value="C:plasma membrane"/>
    <property type="evidence" value="ECO:0007669"/>
    <property type="project" value="UniProtKB-SubCell"/>
</dbReference>
<dbReference type="Pfam" id="PF12801">
    <property type="entry name" value="Fer4_5"/>
    <property type="match status" value="2"/>
</dbReference>
<dbReference type="InterPro" id="IPR052378">
    <property type="entry name" value="NosR_regulator"/>
</dbReference>
<keyword evidence="3 5" id="KW-0472">Membrane</keyword>
<feature type="compositionally biased region" description="Basic and acidic residues" evidence="4">
    <location>
        <begin position="706"/>
        <end position="721"/>
    </location>
</feature>
<sequence>MTQAPRQFPRHWSSPLRLLVVLLAMWLSLPALALEFDQYPGDLGSAKGDLALFQQAFPGTDRVEPVTDLPWPVNALYRGEELVGYAFESAEVAPIPAYSGKPVNLLIAIDPSASLRLAKVLNHSEPIMLVGIPSERLDDFAGQHLGTSVTSRLEVGEDVDAISGATVTVIVVNDTIMRTGRLVAAALGLIDDPAAAPIARVRDEVYAPADWQGLLDQGALGHLTLSQGEVDDAFVGTPAEHYLSGQRPPRDATFIDLYLGYLNAPSVGRNLLGERGYDQLMASLAPGEHAVALLADGSFSYKGSGYVRGGIFDRIELVQGNASISFHDSDQRRLPRLAIDGAPALSERDIFVIHEDAHFDPGTPWRLNLLVRRASGPLTQEFTRFHLDQALPEAFIERPEPVEPAPLWLEMWQQSRLELIGLGAGLVTLSLILAFQDALARRPRLLRPLRKAFLLYTLVYIGWVSLAQLSVVNVLALIHAVIPAVANSASHGFSWSAFLIDPLMFVLWVFVAVTLVLWGRSIFCGWLCPFGALQDLVNQLARHLKVPQLTLPFAVHRRLWVVKYLILFGLVGVSFYDLGQAERLAEVEPFKTAITLHFLRDWGYVLYAVALIASSAFMHKAYCRYVCPLGASLAIAGRLRLFDWLRRHRGQCGTPCQICANDCELVAIHPDGRIEASECHYCLDCQITYDDDRRCPPRVKRRKRLERNAARTHGDVGDAEPRGSSQDGDPRRIPCLEEN</sequence>
<feature type="region of interest" description="Disordered" evidence="4">
    <location>
        <begin position="705"/>
        <end position="739"/>
    </location>
</feature>
<dbReference type="PIRSF" id="PIRSF036354">
    <property type="entry name" value="NosR"/>
    <property type="match status" value="1"/>
</dbReference>
<dbReference type="InterPro" id="IPR007329">
    <property type="entry name" value="FMN-bd"/>
</dbReference>
<dbReference type="PANTHER" id="PTHR30224:SF4">
    <property type="entry name" value="ELECTRON TRANSPORT PROTEIN YCCM-RELATED"/>
    <property type="match status" value="1"/>
</dbReference>
<dbReference type="InterPro" id="IPR011399">
    <property type="entry name" value="NosR"/>
</dbReference>
<reference evidence="7" key="1">
    <citation type="submission" date="2022-06" db="EMBL/GenBank/DDBJ databases">
        <title>A novel DMS-producing enzyme.</title>
        <authorList>
            <person name="Zhang Y."/>
        </authorList>
    </citation>
    <scope>NUCLEOTIDE SEQUENCE</scope>
    <source>
        <strain evidence="7">H10-59</strain>
    </source>
</reference>
<proteinExistence type="predicted"/>
<dbReference type="RefSeq" id="WP_348815013.1">
    <property type="nucleotide sequence ID" value="NZ_CP098828.1"/>
</dbReference>
<accession>A0AAU7KU61</accession>
<feature type="transmembrane region" description="Helical" evidence="5">
    <location>
        <begin position="559"/>
        <end position="576"/>
    </location>
</feature>
<evidence type="ECO:0000256" key="4">
    <source>
        <dbReference type="SAM" id="MobiDB-lite"/>
    </source>
</evidence>
<keyword evidence="5" id="KW-1133">Transmembrane helix</keyword>
<name>A0AAU7KU61_9GAMM</name>
<dbReference type="InterPro" id="IPR017896">
    <property type="entry name" value="4Fe4S_Fe-S-bd"/>
</dbReference>
<dbReference type="GO" id="GO:0045893">
    <property type="term" value="P:positive regulation of DNA-templated transcription"/>
    <property type="evidence" value="ECO:0007669"/>
    <property type="project" value="InterPro"/>
</dbReference>
<dbReference type="AlphaFoldDB" id="A0AAU7KU61"/>
<evidence type="ECO:0000256" key="2">
    <source>
        <dbReference type="ARBA" id="ARBA00022475"/>
    </source>
</evidence>
<feature type="domain" description="FMN-binding" evidence="6">
    <location>
        <begin position="97"/>
        <end position="183"/>
    </location>
</feature>